<name>A0A345IMV1_9DEIO</name>
<feature type="domain" description="UvrD-like helicase C-terminal" evidence="1">
    <location>
        <begin position="155"/>
        <end position="201"/>
    </location>
</feature>
<dbReference type="KEGG" id="dwu:DVJ83_18195"/>
<proteinExistence type="predicted"/>
<dbReference type="Proteomes" id="UP000253744">
    <property type="component" value="Plasmid pDrdI"/>
</dbReference>
<protein>
    <recommendedName>
        <fullName evidence="1">UvrD-like helicase C-terminal domain-containing protein</fullName>
    </recommendedName>
</protein>
<dbReference type="Pfam" id="PF13538">
    <property type="entry name" value="UvrD_C_2"/>
    <property type="match status" value="1"/>
</dbReference>
<dbReference type="InterPro" id="IPR027417">
    <property type="entry name" value="P-loop_NTPase"/>
</dbReference>
<geneLocation type="plasmid" evidence="3">
    <name>pdrdi</name>
</geneLocation>
<dbReference type="AlphaFoldDB" id="A0A345IMV1"/>
<evidence type="ECO:0000259" key="1">
    <source>
        <dbReference type="Pfam" id="PF13538"/>
    </source>
</evidence>
<keyword evidence="2" id="KW-0614">Plasmid</keyword>
<organism evidence="2 3">
    <name type="scientific">Deinococcus wulumuqiensis</name>
    <dbReference type="NCBI Taxonomy" id="980427"/>
    <lineage>
        <taxon>Bacteria</taxon>
        <taxon>Thermotogati</taxon>
        <taxon>Deinococcota</taxon>
        <taxon>Deinococci</taxon>
        <taxon>Deinococcales</taxon>
        <taxon>Deinococcaceae</taxon>
        <taxon>Deinococcus</taxon>
    </lineage>
</organism>
<dbReference type="InterPro" id="IPR027785">
    <property type="entry name" value="UvrD-like_helicase_C"/>
</dbReference>
<evidence type="ECO:0000313" key="2">
    <source>
        <dbReference type="EMBL" id="AXH01024.1"/>
    </source>
</evidence>
<reference evidence="2 3" key="1">
    <citation type="submission" date="2018-07" db="EMBL/GenBank/DDBJ databases">
        <title>Complete Genome and Methylome Analysis of Deinococcus wulumuqiensis NEB 479.</title>
        <authorList>
            <person name="Fomenkov A."/>
            <person name="Luyten Y."/>
            <person name="Vincze T."/>
            <person name="Anton B.P."/>
            <person name="Clark T."/>
            <person name="Roberts R.J."/>
            <person name="Morgan R.D."/>
        </authorList>
    </citation>
    <scope>NUCLEOTIDE SEQUENCE [LARGE SCALE GENOMIC DNA]</scope>
    <source>
        <strain evidence="2 3">NEB 479</strain>
        <plasmid evidence="3">Plasmid pdrdi</plasmid>
    </source>
</reference>
<sequence length="230" mass="25069">MPSPEKPRSLERGVVTKTHRQAEGSPILKLAHMLIGGEVPAHTGVPFEKAESAGDIVALAQRVAQETGTSPMVLTAGRTGTLGVGNLNLALQEALNPGDTKFRLGDPVMMTRNDHDQGLMNGMTGRIVSLGKKVVCDFEGKLYELPPGYVNFFDLAYAMTIHRSQGSEWGEVIVTLSEQHGRLLSRQLAYTAVTRAKQGLVASGARNAWKRSALTGFPERYSRLERMLRE</sequence>
<dbReference type="SUPFAM" id="SSF52540">
    <property type="entry name" value="P-loop containing nucleoside triphosphate hydrolases"/>
    <property type="match status" value="1"/>
</dbReference>
<dbReference type="CDD" id="cd18809">
    <property type="entry name" value="SF1_C_RecD"/>
    <property type="match status" value="1"/>
</dbReference>
<dbReference type="Gene3D" id="3.40.50.300">
    <property type="entry name" value="P-loop containing nucleotide triphosphate hydrolases"/>
    <property type="match status" value="2"/>
</dbReference>
<gene>
    <name evidence="2" type="ORF">DVJ83_18195</name>
</gene>
<dbReference type="EMBL" id="CP031163">
    <property type="protein sequence ID" value="AXH01024.1"/>
    <property type="molecule type" value="Genomic_DNA"/>
</dbReference>
<evidence type="ECO:0000313" key="3">
    <source>
        <dbReference type="Proteomes" id="UP000253744"/>
    </source>
</evidence>
<accession>A0A345IMV1</accession>